<dbReference type="SUPFAM" id="SSF54373">
    <property type="entry name" value="FAD-linked reductases, C-terminal domain"/>
    <property type="match status" value="1"/>
</dbReference>
<dbReference type="Gene3D" id="3.30.9.10">
    <property type="entry name" value="D-Amino Acid Oxidase, subunit A, domain 2"/>
    <property type="match status" value="1"/>
</dbReference>
<dbReference type="InterPro" id="IPR038299">
    <property type="entry name" value="DAO_C_sf"/>
</dbReference>
<dbReference type="RefSeq" id="XP_008073646.1">
    <property type="nucleotide sequence ID" value="XM_008075455.1"/>
</dbReference>
<dbReference type="GO" id="GO:0006072">
    <property type="term" value="P:glycerol-3-phosphate metabolic process"/>
    <property type="evidence" value="ECO:0007669"/>
    <property type="project" value="UniProtKB-UniRule"/>
</dbReference>
<comment type="cofactor">
    <cofactor evidence="1 7">
        <name>FAD</name>
        <dbReference type="ChEBI" id="CHEBI:57692"/>
    </cofactor>
</comment>
<dbReference type="OMA" id="PHIVKPM"/>
<comment type="similarity">
    <text evidence="2 7">Belongs to the FAD-dependent glycerol-3-phosphate dehydrogenase family.</text>
</comment>
<dbReference type="InterPro" id="IPR036188">
    <property type="entry name" value="FAD/NAD-bd_sf"/>
</dbReference>
<evidence type="ECO:0000256" key="8">
    <source>
        <dbReference type="SAM" id="Phobius"/>
    </source>
</evidence>
<dbReference type="VEuPathDB" id="MicrosporidiaDB:VCUG_00625"/>
<accession>L2GXU7</accession>
<evidence type="ECO:0000313" key="12">
    <source>
        <dbReference type="Proteomes" id="UP000011081"/>
    </source>
</evidence>
<dbReference type="AlphaFoldDB" id="L2GXU7"/>
<gene>
    <name evidence="11" type="ORF">VCUG_00625</name>
</gene>
<keyword evidence="4 7" id="KW-0285">Flavoprotein</keyword>
<dbReference type="Proteomes" id="UP000011081">
    <property type="component" value="Unassembled WGS sequence"/>
</dbReference>
<keyword evidence="5" id="KW-0274">FAD</keyword>
<dbReference type="Gene3D" id="1.10.8.870">
    <property type="entry name" value="Alpha-glycerophosphate oxidase, cap domain"/>
    <property type="match status" value="1"/>
</dbReference>
<name>L2GXU7_VAVCU</name>
<dbReference type="PANTHER" id="PTHR11985">
    <property type="entry name" value="GLYCEROL-3-PHOSPHATE DEHYDROGENASE"/>
    <property type="match status" value="1"/>
</dbReference>
<dbReference type="PROSITE" id="PS00977">
    <property type="entry name" value="FAD_G3PDH_1"/>
    <property type="match status" value="1"/>
</dbReference>
<dbReference type="Pfam" id="PF01266">
    <property type="entry name" value="DAO"/>
    <property type="match status" value="1"/>
</dbReference>
<evidence type="ECO:0000256" key="7">
    <source>
        <dbReference type="RuleBase" id="RU361217"/>
    </source>
</evidence>
<dbReference type="SUPFAM" id="SSF51905">
    <property type="entry name" value="FAD/NAD(P)-binding domain"/>
    <property type="match status" value="1"/>
</dbReference>
<comment type="catalytic activity">
    <reaction evidence="7">
        <text>a quinone + sn-glycerol 3-phosphate = dihydroxyacetone phosphate + a quinol</text>
        <dbReference type="Rhea" id="RHEA:18977"/>
        <dbReference type="ChEBI" id="CHEBI:24646"/>
        <dbReference type="ChEBI" id="CHEBI:57597"/>
        <dbReference type="ChEBI" id="CHEBI:57642"/>
        <dbReference type="ChEBI" id="CHEBI:132124"/>
        <dbReference type="EC" id="1.1.5.3"/>
    </reaction>
</comment>
<sequence>MGKTGKIALLTGTIVLSYVVYNHYDNKRKRKMIEELNAHPPLSWKPSSRHTTIHNMKTKYYDVLVIGGGASGSGCALDAATRGLKVAMVESGDFGSETSSKSTKLLHGGVRYLDKAVKSFDLSNLQLVLEALKERKYVIDAIPYMAKPIALMLPVYSKILVPYFLMGLKMYDYFSWNKSLGGSYHISTKETLQHFPNIKLDGLKGSIVYYDGIHDDSRSNVVIALTAAYYNADILNYSPVKQLIKNDGVVVGAVCKDRIGGEEFKIRAKCVISTAGPFTDQIKKLANPKSPSLVVPSSGVHIVVPKEYGANDMGLINPNTSDNRVLFFIPWLNKTIIGCTDNPCKVEKEPKPRDEEISYILNEANRFLKEDKMLKKKDISSVWCGIRPLVKDPSRKDTKSLARNHIAYLTEENLLVLAGGKWTTHRKMAEDAIDLAVKKFYLNPARPCVTNYIKMLGSHNYTKQLSADIQRELDLSEDEAMHFVTRYGDRSMIFQNYKNRREPLKRLHNDYMYTEEEVYYAIDHEMACKPADVLTRRTRLGFLDVKACEKALDKVMDIFVKRMSWSAQKMKKEKKECLEMLESLGLKLLK</sequence>
<dbReference type="FunCoup" id="L2GXU7">
    <property type="interactions" value="65"/>
</dbReference>
<dbReference type="InterPro" id="IPR000447">
    <property type="entry name" value="G3P_DH_FAD-dep"/>
</dbReference>
<protein>
    <recommendedName>
        <fullName evidence="3 7">Glycerol-3-phosphate dehydrogenase</fullName>
        <ecNumber evidence="3 7">1.1.5.3</ecNumber>
    </recommendedName>
</protein>
<evidence type="ECO:0000313" key="11">
    <source>
        <dbReference type="EMBL" id="ELA47905.1"/>
    </source>
</evidence>
<dbReference type="EC" id="1.1.5.3" evidence="3 7"/>
<evidence type="ECO:0000256" key="5">
    <source>
        <dbReference type="ARBA" id="ARBA00022827"/>
    </source>
</evidence>
<dbReference type="GO" id="GO:0006071">
    <property type="term" value="P:glycerol metabolic process"/>
    <property type="evidence" value="ECO:0007669"/>
    <property type="project" value="EnsemblFungi"/>
</dbReference>
<reference evidence="12" key="1">
    <citation type="submission" date="2011-03" db="EMBL/GenBank/DDBJ databases">
        <title>The genome sequence of Vavraia culicis strain floridensis.</title>
        <authorList>
            <consortium name="The Broad Institute Genome Sequencing Platform"/>
            <person name="Cuomo C."/>
            <person name="Becnel J."/>
            <person name="Sanscrainte N."/>
            <person name="Young S.K."/>
            <person name="Zeng Q."/>
            <person name="Gargeya S."/>
            <person name="Fitzgerald M."/>
            <person name="Haas B."/>
            <person name="Abouelleil A."/>
            <person name="Alvarado L."/>
            <person name="Arachchi H.M."/>
            <person name="Berlin A."/>
            <person name="Chapman S.B."/>
            <person name="Gearin G."/>
            <person name="Goldberg J."/>
            <person name="Griggs A."/>
            <person name="Gujja S."/>
            <person name="Hansen M."/>
            <person name="Heiman D."/>
            <person name="Howarth C."/>
            <person name="Larimer J."/>
            <person name="Lui A."/>
            <person name="MacDonald P.J.P."/>
            <person name="McCowen C."/>
            <person name="Montmayeur A."/>
            <person name="Murphy C."/>
            <person name="Neiman D."/>
            <person name="Pearson M."/>
            <person name="Priest M."/>
            <person name="Roberts A."/>
            <person name="Saif S."/>
            <person name="Shea T."/>
            <person name="Sisk P."/>
            <person name="Stolte C."/>
            <person name="Sykes S."/>
            <person name="Wortman J."/>
            <person name="Nusbaum C."/>
            <person name="Birren B."/>
        </authorList>
    </citation>
    <scope>NUCLEOTIDE SEQUENCE [LARGE SCALE GENOMIC DNA]</scope>
    <source>
        <strain evidence="12">floridensis</strain>
    </source>
</reference>
<dbReference type="STRING" id="948595.L2GXU7"/>
<dbReference type="OrthoDB" id="264015at2759"/>
<evidence type="ECO:0000256" key="2">
    <source>
        <dbReference type="ARBA" id="ARBA00007330"/>
    </source>
</evidence>
<dbReference type="PRINTS" id="PR01001">
    <property type="entry name" value="FADG3PDH"/>
</dbReference>
<dbReference type="GO" id="GO:0005741">
    <property type="term" value="C:mitochondrial outer membrane"/>
    <property type="evidence" value="ECO:0007669"/>
    <property type="project" value="EnsemblFungi"/>
</dbReference>
<feature type="domain" description="FAD dependent oxidoreductase" evidence="9">
    <location>
        <begin position="62"/>
        <end position="419"/>
    </location>
</feature>
<dbReference type="PANTHER" id="PTHR11985:SF15">
    <property type="entry name" value="GLYCEROL-3-PHOSPHATE DEHYDROGENASE, MITOCHONDRIAL"/>
    <property type="match status" value="1"/>
</dbReference>
<dbReference type="EMBL" id="GL877410">
    <property type="protein sequence ID" value="ELA47905.1"/>
    <property type="molecule type" value="Genomic_DNA"/>
</dbReference>
<feature type="transmembrane region" description="Helical" evidence="8">
    <location>
        <begin position="7"/>
        <end position="24"/>
    </location>
</feature>
<proteinExistence type="inferred from homology"/>
<evidence type="ECO:0000256" key="4">
    <source>
        <dbReference type="ARBA" id="ARBA00022630"/>
    </source>
</evidence>
<dbReference type="InParanoid" id="L2GXU7"/>
<dbReference type="Gene3D" id="3.50.50.60">
    <property type="entry name" value="FAD/NAD(P)-binding domain"/>
    <property type="match status" value="1"/>
</dbReference>
<organism evidence="11 12">
    <name type="scientific">Vavraia culicis (isolate floridensis)</name>
    <name type="common">Microsporidian parasite</name>
    <dbReference type="NCBI Taxonomy" id="948595"/>
    <lineage>
        <taxon>Eukaryota</taxon>
        <taxon>Fungi</taxon>
        <taxon>Fungi incertae sedis</taxon>
        <taxon>Microsporidia</taxon>
        <taxon>Pleistophoridae</taxon>
        <taxon>Vavraia</taxon>
    </lineage>
</organism>
<dbReference type="GO" id="GO:0004368">
    <property type="term" value="F:glycerol-3-phosphate dehydrogenase (quinone) activity"/>
    <property type="evidence" value="ECO:0007669"/>
    <property type="project" value="UniProtKB-EC"/>
</dbReference>
<keyword evidence="8" id="KW-0472">Membrane</keyword>
<evidence type="ECO:0000256" key="6">
    <source>
        <dbReference type="ARBA" id="ARBA00023002"/>
    </source>
</evidence>
<dbReference type="InterPro" id="IPR031656">
    <property type="entry name" value="DAO_C"/>
</dbReference>
<dbReference type="GeneID" id="19878510"/>
<evidence type="ECO:0000256" key="3">
    <source>
        <dbReference type="ARBA" id="ARBA00013029"/>
    </source>
</evidence>
<keyword evidence="12" id="KW-1185">Reference proteome</keyword>
<keyword evidence="6 7" id="KW-0560">Oxidoreductase</keyword>
<feature type="domain" description="Alpha-glycerophosphate oxidase C-terminal" evidence="10">
    <location>
        <begin position="448"/>
        <end position="569"/>
    </location>
</feature>
<dbReference type="Pfam" id="PF16901">
    <property type="entry name" value="DAO_C"/>
    <property type="match status" value="1"/>
</dbReference>
<keyword evidence="8" id="KW-0812">Transmembrane</keyword>
<evidence type="ECO:0000259" key="9">
    <source>
        <dbReference type="Pfam" id="PF01266"/>
    </source>
</evidence>
<dbReference type="HOGENOM" id="CLU_015740_4_1_1"/>
<keyword evidence="8" id="KW-1133">Transmembrane helix</keyword>
<evidence type="ECO:0000259" key="10">
    <source>
        <dbReference type="Pfam" id="PF16901"/>
    </source>
</evidence>
<evidence type="ECO:0000256" key="1">
    <source>
        <dbReference type="ARBA" id="ARBA00001974"/>
    </source>
</evidence>
<dbReference type="InterPro" id="IPR006076">
    <property type="entry name" value="FAD-dep_OxRdtase"/>
</dbReference>